<feature type="transmembrane region" description="Helical" evidence="1">
    <location>
        <begin position="148"/>
        <end position="170"/>
    </location>
</feature>
<name>A0A7X5URK6_9PSEU</name>
<evidence type="ECO:0000313" key="3">
    <source>
        <dbReference type="Proteomes" id="UP000545493"/>
    </source>
</evidence>
<dbReference type="EMBL" id="JAAOYM010000001">
    <property type="protein sequence ID" value="NIJ12478.1"/>
    <property type="molecule type" value="Genomic_DNA"/>
</dbReference>
<keyword evidence="1" id="KW-0472">Membrane</keyword>
<dbReference type="InterPro" id="IPR052712">
    <property type="entry name" value="Acid_resist_chaperone_HdeD"/>
</dbReference>
<dbReference type="PANTHER" id="PTHR34989:SF1">
    <property type="entry name" value="PROTEIN HDED"/>
    <property type="match status" value="1"/>
</dbReference>
<dbReference type="InterPro" id="IPR005325">
    <property type="entry name" value="DUF308_memb"/>
</dbReference>
<dbReference type="Pfam" id="PF03729">
    <property type="entry name" value="DUF308"/>
    <property type="match status" value="1"/>
</dbReference>
<feature type="transmembrane region" description="Helical" evidence="1">
    <location>
        <begin position="123"/>
        <end position="142"/>
    </location>
</feature>
<feature type="transmembrane region" description="Helical" evidence="1">
    <location>
        <begin position="67"/>
        <end position="85"/>
    </location>
</feature>
<dbReference type="AlphaFoldDB" id="A0A7X5URK6"/>
<evidence type="ECO:0000313" key="2">
    <source>
        <dbReference type="EMBL" id="NIJ12478.1"/>
    </source>
</evidence>
<dbReference type="GO" id="GO:0005886">
    <property type="term" value="C:plasma membrane"/>
    <property type="evidence" value="ECO:0007669"/>
    <property type="project" value="TreeGrafter"/>
</dbReference>
<comment type="caution">
    <text evidence="2">The sequence shown here is derived from an EMBL/GenBank/DDBJ whole genome shotgun (WGS) entry which is preliminary data.</text>
</comment>
<dbReference type="Proteomes" id="UP000545493">
    <property type="component" value="Unassembled WGS sequence"/>
</dbReference>
<organism evidence="2 3">
    <name type="scientific">Saccharomonospora amisosensis</name>
    <dbReference type="NCBI Taxonomy" id="1128677"/>
    <lineage>
        <taxon>Bacteria</taxon>
        <taxon>Bacillati</taxon>
        <taxon>Actinomycetota</taxon>
        <taxon>Actinomycetes</taxon>
        <taxon>Pseudonocardiales</taxon>
        <taxon>Pseudonocardiaceae</taxon>
        <taxon>Saccharomonospora</taxon>
    </lineage>
</organism>
<feature type="transmembrane region" description="Helical" evidence="1">
    <location>
        <begin position="12"/>
        <end position="29"/>
    </location>
</feature>
<feature type="transmembrane region" description="Helical" evidence="1">
    <location>
        <begin position="91"/>
        <end position="111"/>
    </location>
</feature>
<keyword evidence="1" id="KW-0812">Transmembrane</keyword>
<gene>
    <name evidence="2" type="ORF">FHU38_002822</name>
</gene>
<proteinExistence type="predicted"/>
<dbReference type="RefSeq" id="WP_167171295.1">
    <property type="nucleotide sequence ID" value="NZ_JAAOYM010000001.1"/>
</dbReference>
<feature type="transmembrane region" description="Helical" evidence="1">
    <location>
        <begin position="35"/>
        <end position="55"/>
    </location>
</feature>
<reference evidence="2 3" key="1">
    <citation type="submission" date="2020-03" db="EMBL/GenBank/DDBJ databases">
        <title>Sequencing the genomes of 1000 actinobacteria strains.</title>
        <authorList>
            <person name="Klenk H.-P."/>
        </authorList>
    </citation>
    <scope>NUCLEOTIDE SEQUENCE [LARGE SCALE GENOMIC DNA]</scope>
    <source>
        <strain evidence="2 3">DSM 45685</strain>
    </source>
</reference>
<keyword evidence="3" id="KW-1185">Reference proteome</keyword>
<accession>A0A7X5URK6</accession>
<evidence type="ECO:0000256" key="1">
    <source>
        <dbReference type="SAM" id="Phobius"/>
    </source>
</evidence>
<dbReference type="PANTHER" id="PTHR34989">
    <property type="entry name" value="PROTEIN HDED"/>
    <property type="match status" value="1"/>
</dbReference>
<protein>
    <submittedName>
        <fullName evidence="2">Uncharacterized membrane protein HdeD (DUF308 family)</fullName>
    </submittedName>
</protein>
<keyword evidence="1" id="KW-1133">Transmembrane helix</keyword>
<sequence>MLWLFVGGWRWLAVRGVLAILFGIATLVWPGVTLWVLILLWGAFMLVDGAFGLVAAITDRVERNRGWWALAGIAGIAAGVIALVWPGITALALLFIIAAWALIIGISQLATAVRLRKEIEHDWVLALTGVLSIALAVVLFAAPGAGVLAITWAIGWFATLFGVLLCVLAWRVWRQSRERSHADLASH</sequence>